<evidence type="ECO:0000256" key="3">
    <source>
        <dbReference type="PROSITE-ProRule" id="PRU00221"/>
    </source>
</evidence>
<name>S0F010_CHTCT</name>
<dbReference type="InterPro" id="IPR001680">
    <property type="entry name" value="WD40_rpt"/>
</dbReference>
<dbReference type="InterPro" id="IPR011429">
    <property type="entry name" value="Cyt_c_Planctomycete-type"/>
</dbReference>
<evidence type="ECO:0000313" key="5">
    <source>
        <dbReference type="EMBL" id="CCW36305.1"/>
    </source>
</evidence>
<dbReference type="HOGENOM" id="CLU_484598_0_0_0"/>
<evidence type="ECO:0000256" key="2">
    <source>
        <dbReference type="ARBA" id="ARBA00022737"/>
    </source>
</evidence>
<dbReference type="Gene3D" id="2.130.10.10">
    <property type="entry name" value="YVTN repeat-like/Quinoprotein amine dehydrogenase"/>
    <property type="match status" value="3"/>
</dbReference>
<sequence>MLRSFGAQLVGGWLLLCLFAGHGQSLSPAASPTYTDIAPILKEHCIVCHSQQNIKDVSISGGLALDSYEAIRKGVVVGKPHAILIPFKAAQSPIVQRVKATSPTLLMPKGGPPLPPNQIALLVRWINAGAPLGTTVKATASLQDAKAAFALRPLPPAPMRLFIYLPTHIKPPLALQTQDKNETLEYALHVGPLPPIGALAFSNDGNTLAIGTYRAVVLWDVHNAKPLGCLRGLSGQVLSLAFHPSGKFLAVADGISGMIGEVRIFDLETEQPTQNRFPQEPDQITSIAFSPDGNRLAIGTQRHDVRVYDWTSGIRLKAFSDAGDPVTKVRFSPDGRYLYAASMDHNIRRYDLNSGKLDHLYGGPEDGVVGLAVLPDGHRFISSSSSQRLRWWNADNGNTDRFVYGVNGPAYDIAVSADGQRVLTTSSDGIARVWNGNGDFQRGLEGGRDWLYAAALTRDGKLAAAAGASGVCYLWDVNSGRLLASIVLWPEQHQVQWCIVTPQGYYAASPDWEGIIEPALHEQRLHQQELTIQMRNLDQPDQVQKICQGTDLPVASITTAER</sequence>
<dbReference type="InterPro" id="IPR036322">
    <property type="entry name" value="WD40_repeat_dom_sf"/>
</dbReference>
<dbReference type="EMBL" id="HF951689">
    <property type="protein sequence ID" value="CCW36305.1"/>
    <property type="molecule type" value="Genomic_DNA"/>
</dbReference>
<feature type="repeat" description="WD" evidence="3">
    <location>
        <begin position="403"/>
        <end position="435"/>
    </location>
</feature>
<dbReference type="AlphaFoldDB" id="S0F010"/>
<protein>
    <submittedName>
        <fullName evidence="5">FOG: WD40 repeat</fullName>
    </submittedName>
</protein>
<dbReference type="InterPro" id="IPR015943">
    <property type="entry name" value="WD40/YVTN_repeat-like_dom_sf"/>
</dbReference>
<proteinExistence type="predicted"/>
<feature type="repeat" description="WD" evidence="3">
    <location>
        <begin position="319"/>
        <end position="360"/>
    </location>
</feature>
<keyword evidence="1 3" id="KW-0853">WD repeat</keyword>
<dbReference type="eggNOG" id="COG2319">
    <property type="taxonomic scope" value="Bacteria"/>
</dbReference>
<dbReference type="KEGG" id="ccz:CCALI_02508"/>
<gene>
    <name evidence="5" type="ORF">CCALI_02508</name>
</gene>
<dbReference type="CDD" id="cd00200">
    <property type="entry name" value="WD40"/>
    <property type="match status" value="1"/>
</dbReference>
<evidence type="ECO:0000256" key="1">
    <source>
        <dbReference type="ARBA" id="ARBA00022574"/>
    </source>
</evidence>
<dbReference type="PATRIC" id="fig|1303518.3.peg.2607"/>
<feature type="domain" description="Cytochrome C Planctomycete-type" evidence="4">
    <location>
        <begin position="45"/>
        <end position="109"/>
    </location>
</feature>
<dbReference type="SMART" id="SM00320">
    <property type="entry name" value="WD40"/>
    <property type="match status" value="7"/>
</dbReference>
<dbReference type="STRING" id="454171.CP488_01582"/>
<dbReference type="Pfam" id="PF00400">
    <property type="entry name" value="WD40"/>
    <property type="match status" value="5"/>
</dbReference>
<keyword evidence="2" id="KW-0677">Repeat</keyword>
<dbReference type="Pfam" id="PF07635">
    <property type="entry name" value="PSCyt1"/>
    <property type="match status" value="1"/>
</dbReference>
<evidence type="ECO:0000313" key="6">
    <source>
        <dbReference type="Proteomes" id="UP000014227"/>
    </source>
</evidence>
<evidence type="ECO:0000259" key="4">
    <source>
        <dbReference type="Pfam" id="PF07635"/>
    </source>
</evidence>
<dbReference type="PROSITE" id="PS50082">
    <property type="entry name" value="WD_REPEATS_2"/>
    <property type="match status" value="3"/>
</dbReference>
<dbReference type="InterPro" id="IPR050349">
    <property type="entry name" value="WD_LIS1/nudF_dynein_reg"/>
</dbReference>
<accession>S0F010</accession>
<reference evidence="6" key="1">
    <citation type="submission" date="2013-03" db="EMBL/GenBank/DDBJ databases">
        <title>Genome sequence of Chthonomonas calidirosea, the first sequenced genome from the Armatimonadetes phylum (formally candidate division OP10).</title>
        <authorList>
            <person name="Lee K.C.Y."/>
            <person name="Morgan X.C."/>
            <person name="Dunfield P.F."/>
            <person name="Tamas I."/>
            <person name="Houghton K.M."/>
            <person name="Vyssotski M."/>
            <person name="Ryan J.L.J."/>
            <person name="Lagutin K."/>
            <person name="McDonald I.R."/>
            <person name="Stott M.B."/>
        </authorList>
    </citation>
    <scope>NUCLEOTIDE SEQUENCE [LARGE SCALE GENOMIC DNA]</scope>
    <source>
        <strain evidence="6">DSM 23976 / ICMP 18418 / T49</strain>
    </source>
</reference>
<dbReference type="RefSeq" id="WP_016483816.1">
    <property type="nucleotide sequence ID" value="NC_021487.1"/>
</dbReference>
<dbReference type="InParanoid" id="S0F010"/>
<dbReference type="SUPFAM" id="SSF50978">
    <property type="entry name" value="WD40 repeat-like"/>
    <property type="match status" value="1"/>
</dbReference>
<organism evidence="5 6">
    <name type="scientific">Chthonomonas calidirosea (strain DSM 23976 / ICMP 18418 / T49)</name>
    <dbReference type="NCBI Taxonomy" id="1303518"/>
    <lineage>
        <taxon>Bacteria</taxon>
        <taxon>Bacillati</taxon>
        <taxon>Armatimonadota</taxon>
        <taxon>Chthonomonadia</taxon>
        <taxon>Chthonomonadales</taxon>
        <taxon>Chthonomonadaceae</taxon>
        <taxon>Chthonomonas</taxon>
    </lineage>
</organism>
<dbReference type="Proteomes" id="UP000014227">
    <property type="component" value="Chromosome I"/>
</dbReference>
<dbReference type="PANTHER" id="PTHR44129">
    <property type="entry name" value="WD REPEAT-CONTAINING PROTEIN POP1"/>
    <property type="match status" value="1"/>
</dbReference>
<feature type="repeat" description="WD" evidence="3">
    <location>
        <begin position="277"/>
        <end position="318"/>
    </location>
</feature>
<keyword evidence="6" id="KW-1185">Reference proteome</keyword>